<keyword evidence="2 5" id="KW-0689">Ribosomal protein</keyword>
<dbReference type="GO" id="GO:0006412">
    <property type="term" value="P:translation"/>
    <property type="evidence" value="ECO:0007669"/>
    <property type="project" value="UniProtKB-UniRule"/>
</dbReference>
<evidence type="ECO:0000256" key="1">
    <source>
        <dbReference type="ARBA" id="ARBA00006598"/>
    </source>
</evidence>
<keyword evidence="3 5" id="KW-0687">Ribonucleoprotein</keyword>
<feature type="region of interest" description="Disordered" evidence="7">
    <location>
        <begin position="22"/>
        <end position="51"/>
    </location>
</feature>
<dbReference type="GO" id="GO:0003735">
    <property type="term" value="F:structural constituent of ribosome"/>
    <property type="evidence" value="ECO:0007669"/>
    <property type="project" value="InterPro"/>
</dbReference>
<evidence type="ECO:0000313" key="9">
    <source>
        <dbReference type="Proteomes" id="UP000194946"/>
    </source>
</evidence>
<dbReference type="InterPro" id="IPR021137">
    <property type="entry name" value="Ribosomal_bL35-like"/>
</dbReference>
<sequence length="68" mass="7595">MPKMKTKSSVKKRFKITATGKVLAGPGNKRHGLINRTQKAKRTNRGSQTLEAQDGRTVKQWAPYGLSR</sequence>
<gene>
    <name evidence="5" type="primary">rpmI</name>
    <name evidence="8" type="ORF">HK18_06120</name>
</gene>
<dbReference type="EMBL" id="JOPB01000003">
    <property type="protein sequence ID" value="OUI78956.1"/>
    <property type="molecule type" value="Genomic_DNA"/>
</dbReference>
<evidence type="ECO:0000256" key="5">
    <source>
        <dbReference type="HAMAP-Rule" id="MF_00514"/>
    </source>
</evidence>
<dbReference type="FunFam" id="4.10.410.60:FF:000001">
    <property type="entry name" value="50S ribosomal protein L35"/>
    <property type="match status" value="1"/>
</dbReference>
<evidence type="ECO:0000256" key="6">
    <source>
        <dbReference type="RuleBase" id="RU000568"/>
    </source>
</evidence>
<dbReference type="NCBIfam" id="TIGR00001">
    <property type="entry name" value="rpmI_bact"/>
    <property type="match status" value="1"/>
</dbReference>
<dbReference type="PROSITE" id="PS00936">
    <property type="entry name" value="RIBOSOMAL_L35"/>
    <property type="match status" value="1"/>
</dbReference>
<accession>A0A251ZWB7</accession>
<feature type="compositionally biased region" description="Basic residues" evidence="7">
    <location>
        <begin position="28"/>
        <end position="44"/>
    </location>
</feature>
<dbReference type="HAMAP" id="MF_00514">
    <property type="entry name" value="Ribosomal_bL35"/>
    <property type="match status" value="1"/>
</dbReference>
<evidence type="ECO:0000256" key="3">
    <source>
        <dbReference type="ARBA" id="ARBA00023274"/>
    </source>
</evidence>
<protein>
    <recommendedName>
        <fullName evidence="4 5">Large ribosomal subunit protein bL35</fullName>
    </recommendedName>
</protein>
<evidence type="ECO:0000313" key="8">
    <source>
        <dbReference type="EMBL" id="OUI78956.1"/>
    </source>
</evidence>
<evidence type="ECO:0000256" key="4">
    <source>
        <dbReference type="ARBA" id="ARBA00071664"/>
    </source>
</evidence>
<dbReference type="RefSeq" id="WP_008853584.1">
    <property type="nucleotide sequence ID" value="NZ_JOPB01000003.1"/>
</dbReference>
<reference evidence="9" key="1">
    <citation type="submission" date="2014-06" db="EMBL/GenBank/DDBJ databases">
        <authorList>
            <person name="Winans N.J."/>
            <person name="Newell P.D."/>
            <person name="Douglas A.E."/>
        </authorList>
    </citation>
    <scope>NUCLEOTIDE SEQUENCE [LARGE SCALE GENOMIC DNA]</scope>
    <source>
        <strain evidence="9">DmL_052</strain>
    </source>
</reference>
<evidence type="ECO:0000256" key="2">
    <source>
        <dbReference type="ARBA" id="ARBA00022980"/>
    </source>
</evidence>
<dbReference type="Proteomes" id="UP000194946">
    <property type="component" value="Unassembled WGS sequence"/>
</dbReference>
<dbReference type="SUPFAM" id="SSF143034">
    <property type="entry name" value="L35p-like"/>
    <property type="match status" value="1"/>
</dbReference>
<dbReference type="Gene3D" id="4.10.410.60">
    <property type="match status" value="1"/>
</dbReference>
<keyword evidence="9" id="KW-1185">Reference proteome</keyword>
<dbReference type="InterPro" id="IPR037229">
    <property type="entry name" value="Ribosomal_bL35_sf"/>
</dbReference>
<dbReference type="InterPro" id="IPR018265">
    <property type="entry name" value="Ribosomal_bL35_CS"/>
</dbReference>
<name>A0A251ZWB7_9PROT</name>
<dbReference type="Pfam" id="PF01632">
    <property type="entry name" value="Ribosomal_L35p"/>
    <property type="match status" value="1"/>
</dbReference>
<proteinExistence type="inferred from homology"/>
<dbReference type="AlphaFoldDB" id="A0A251ZWB7"/>
<comment type="caution">
    <text evidence="8">The sequence shown here is derived from an EMBL/GenBank/DDBJ whole genome shotgun (WGS) entry which is preliminary data.</text>
</comment>
<organism evidence="8 9">
    <name type="scientific">Commensalibacter intestini</name>
    <dbReference type="NCBI Taxonomy" id="479936"/>
    <lineage>
        <taxon>Bacteria</taxon>
        <taxon>Pseudomonadati</taxon>
        <taxon>Pseudomonadota</taxon>
        <taxon>Alphaproteobacteria</taxon>
        <taxon>Acetobacterales</taxon>
        <taxon>Acetobacteraceae</taxon>
    </lineage>
</organism>
<dbReference type="GO" id="GO:1990904">
    <property type="term" value="C:ribonucleoprotein complex"/>
    <property type="evidence" value="ECO:0007669"/>
    <property type="project" value="UniProtKB-KW"/>
</dbReference>
<dbReference type="PRINTS" id="PR00064">
    <property type="entry name" value="RIBOSOMALL35"/>
</dbReference>
<dbReference type="InterPro" id="IPR001706">
    <property type="entry name" value="Ribosomal_bL35"/>
</dbReference>
<dbReference type="GO" id="GO:0005840">
    <property type="term" value="C:ribosome"/>
    <property type="evidence" value="ECO:0007669"/>
    <property type="project" value="UniProtKB-KW"/>
</dbReference>
<comment type="similarity">
    <text evidence="1 5 6">Belongs to the bacterial ribosomal protein bL35 family.</text>
</comment>
<evidence type="ECO:0000256" key="7">
    <source>
        <dbReference type="SAM" id="MobiDB-lite"/>
    </source>
</evidence>